<dbReference type="OrthoDB" id="1437459at2"/>
<protein>
    <recommendedName>
        <fullName evidence="4">DUF1579 domain-containing protein</fullName>
    </recommendedName>
</protein>
<gene>
    <name evidence="2" type="ORF">TH53_00050</name>
</gene>
<dbReference type="EMBL" id="JXRA01000001">
    <property type="protein sequence ID" value="KIO79043.1"/>
    <property type="molecule type" value="Genomic_DNA"/>
</dbReference>
<accession>A0A0D0FB23</accession>
<name>A0A0D0FB23_9SPHI</name>
<sequence length="170" mass="19096">MKKYLMIPLLLLAIHVTAQQNPVAVQLEKMKDANRLAGTWTGEGWMLMPDGEKHLFDQTEVVAVQLNGGLLTIDGRGKDKKTGKPVHQAFTIFTYDNAKQNYRWTAAAFGYVADITPEVQPGSLIWSLPGRGGITRFTILYTANEWTEKGELSTDNGKSWVQNFEMHLKK</sequence>
<feature type="signal peptide" evidence="1">
    <location>
        <begin position="1"/>
        <end position="18"/>
    </location>
</feature>
<keyword evidence="1" id="KW-0732">Signal</keyword>
<evidence type="ECO:0000256" key="1">
    <source>
        <dbReference type="SAM" id="SignalP"/>
    </source>
</evidence>
<dbReference type="Proteomes" id="UP000032049">
    <property type="component" value="Unassembled WGS sequence"/>
</dbReference>
<dbReference type="STRING" id="1503925.TH53_00050"/>
<feature type="chain" id="PRO_5002209896" description="DUF1579 domain-containing protein" evidence="1">
    <location>
        <begin position="19"/>
        <end position="170"/>
    </location>
</feature>
<dbReference type="RefSeq" id="WP_041877139.1">
    <property type="nucleotide sequence ID" value="NZ_CP157278.1"/>
</dbReference>
<evidence type="ECO:0000313" key="3">
    <source>
        <dbReference type="Proteomes" id="UP000032049"/>
    </source>
</evidence>
<comment type="caution">
    <text evidence="2">The sequence shown here is derived from an EMBL/GenBank/DDBJ whole genome shotgun (WGS) entry which is preliminary data.</text>
</comment>
<organism evidence="2 3">
    <name type="scientific">Pedobacter lusitanus</name>
    <dbReference type="NCBI Taxonomy" id="1503925"/>
    <lineage>
        <taxon>Bacteria</taxon>
        <taxon>Pseudomonadati</taxon>
        <taxon>Bacteroidota</taxon>
        <taxon>Sphingobacteriia</taxon>
        <taxon>Sphingobacteriales</taxon>
        <taxon>Sphingobacteriaceae</taxon>
        <taxon>Pedobacter</taxon>
    </lineage>
</organism>
<evidence type="ECO:0000313" key="2">
    <source>
        <dbReference type="EMBL" id="KIO79043.1"/>
    </source>
</evidence>
<dbReference type="AlphaFoldDB" id="A0A0D0FB23"/>
<evidence type="ECO:0008006" key="4">
    <source>
        <dbReference type="Google" id="ProtNLM"/>
    </source>
</evidence>
<reference evidence="2 3" key="1">
    <citation type="submission" date="2015-01" db="EMBL/GenBank/DDBJ databases">
        <title>Draft genome sequence of Pedobacter sp. NL19 isolated from sludge of an effluent treatment pond in an abandoned uranium mine.</title>
        <authorList>
            <person name="Santos T."/>
            <person name="Caetano T."/>
            <person name="Covas C."/>
            <person name="Cruz A."/>
            <person name="Mendo S."/>
        </authorList>
    </citation>
    <scope>NUCLEOTIDE SEQUENCE [LARGE SCALE GENOMIC DNA]</scope>
    <source>
        <strain evidence="2 3">NL19</strain>
    </source>
</reference>
<keyword evidence="3" id="KW-1185">Reference proteome</keyword>
<proteinExistence type="predicted"/>